<gene>
    <name evidence="1" type="ORF">BDZ94DRAFT_1262718</name>
</gene>
<proteinExistence type="predicted"/>
<accession>A0A9P6CIF0</accession>
<comment type="caution">
    <text evidence="1">The sequence shown here is derived from an EMBL/GenBank/DDBJ whole genome shotgun (WGS) entry which is preliminary data.</text>
</comment>
<dbReference type="OrthoDB" id="3200419at2759"/>
<protein>
    <submittedName>
        <fullName evidence="1">Uncharacterized protein</fullName>
    </submittedName>
</protein>
<dbReference type="Proteomes" id="UP000807353">
    <property type="component" value="Unassembled WGS sequence"/>
</dbReference>
<sequence>MFRNLSSQLAAAATGSNAEAKKVMSPNLRSDIYSAIDQAKSWIIGGLGGGQAGDGVSYGAILSTIQKHFPEAKLGLESVGHAEGEVAVIVGGITNMTMEFSKWESMSGGMAMRTWVDGLVEAHGRVAPGSRKDSIAKGITRGINQNTDVTLMTKDFTAKIQIISCLKTVSTRIYGPGSDEARQGEAVWSSKFI</sequence>
<evidence type="ECO:0000313" key="1">
    <source>
        <dbReference type="EMBL" id="KAF9461829.1"/>
    </source>
</evidence>
<reference evidence="1" key="1">
    <citation type="submission" date="2020-11" db="EMBL/GenBank/DDBJ databases">
        <authorList>
            <consortium name="DOE Joint Genome Institute"/>
            <person name="Ahrendt S."/>
            <person name="Riley R."/>
            <person name="Andreopoulos W."/>
            <person name="Labutti K."/>
            <person name="Pangilinan J."/>
            <person name="Ruiz-Duenas F.J."/>
            <person name="Barrasa J.M."/>
            <person name="Sanchez-Garcia M."/>
            <person name="Camarero S."/>
            <person name="Miyauchi S."/>
            <person name="Serrano A."/>
            <person name="Linde D."/>
            <person name="Babiker R."/>
            <person name="Drula E."/>
            <person name="Ayuso-Fernandez I."/>
            <person name="Pacheco R."/>
            <person name="Padilla G."/>
            <person name="Ferreira P."/>
            <person name="Barriuso J."/>
            <person name="Kellner H."/>
            <person name="Castanera R."/>
            <person name="Alfaro M."/>
            <person name="Ramirez L."/>
            <person name="Pisabarro A.G."/>
            <person name="Kuo A."/>
            <person name="Tritt A."/>
            <person name="Lipzen A."/>
            <person name="He G."/>
            <person name="Yan M."/>
            <person name="Ng V."/>
            <person name="Cullen D."/>
            <person name="Martin F."/>
            <person name="Rosso M.-N."/>
            <person name="Henrissat B."/>
            <person name="Hibbett D."/>
            <person name="Martinez A.T."/>
            <person name="Grigoriev I.V."/>
        </authorList>
    </citation>
    <scope>NUCLEOTIDE SEQUENCE</scope>
    <source>
        <strain evidence="1">CBS 247.69</strain>
    </source>
</reference>
<organism evidence="1 2">
    <name type="scientific">Collybia nuda</name>
    <dbReference type="NCBI Taxonomy" id="64659"/>
    <lineage>
        <taxon>Eukaryota</taxon>
        <taxon>Fungi</taxon>
        <taxon>Dikarya</taxon>
        <taxon>Basidiomycota</taxon>
        <taxon>Agaricomycotina</taxon>
        <taxon>Agaricomycetes</taxon>
        <taxon>Agaricomycetidae</taxon>
        <taxon>Agaricales</taxon>
        <taxon>Tricholomatineae</taxon>
        <taxon>Clitocybaceae</taxon>
        <taxon>Collybia</taxon>
    </lineage>
</organism>
<dbReference type="EMBL" id="MU150278">
    <property type="protein sequence ID" value="KAF9461829.1"/>
    <property type="molecule type" value="Genomic_DNA"/>
</dbReference>
<evidence type="ECO:0000313" key="2">
    <source>
        <dbReference type="Proteomes" id="UP000807353"/>
    </source>
</evidence>
<name>A0A9P6CIF0_9AGAR</name>
<keyword evidence="2" id="KW-1185">Reference proteome</keyword>
<dbReference type="AlphaFoldDB" id="A0A9P6CIF0"/>